<dbReference type="PANTHER" id="PTHR43105:SF4">
    <property type="entry name" value="PROTEIN YDEP"/>
    <property type="match status" value="1"/>
</dbReference>
<dbReference type="Gene3D" id="3.40.228.10">
    <property type="entry name" value="Dimethylsulfoxide Reductase, domain 2"/>
    <property type="match status" value="1"/>
</dbReference>
<dbReference type="Pfam" id="PF01568">
    <property type="entry name" value="Molydop_binding"/>
    <property type="match status" value="1"/>
</dbReference>
<evidence type="ECO:0000256" key="7">
    <source>
        <dbReference type="ARBA" id="ARBA00023002"/>
    </source>
</evidence>
<dbReference type="InterPro" id="IPR010046">
    <property type="entry name" value="Mopterin_OxRdtse_a_bac"/>
</dbReference>
<feature type="domain" description="Molybdopterin dinucleotide-binding" evidence="12">
    <location>
        <begin position="651"/>
        <end position="757"/>
    </location>
</feature>
<evidence type="ECO:0000256" key="10">
    <source>
        <dbReference type="SAM" id="MobiDB-lite"/>
    </source>
</evidence>
<keyword evidence="8" id="KW-0408">Iron</keyword>
<evidence type="ECO:0000313" key="13">
    <source>
        <dbReference type="EMBL" id="GAA4326814.1"/>
    </source>
</evidence>
<comment type="cofactor">
    <cofactor evidence="1">
        <name>Mo-bis(molybdopterin guanine dinucleotide)</name>
        <dbReference type="ChEBI" id="CHEBI:60539"/>
    </cofactor>
</comment>
<dbReference type="CDD" id="cd02767">
    <property type="entry name" value="MopB_ydeP"/>
    <property type="match status" value="1"/>
</dbReference>
<feature type="region of interest" description="Disordered" evidence="10">
    <location>
        <begin position="1"/>
        <end position="21"/>
    </location>
</feature>
<gene>
    <name evidence="13" type="ORF">GCM10023149_29870</name>
</gene>
<evidence type="ECO:0000259" key="12">
    <source>
        <dbReference type="Pfam" id="PF01568"/>
    </source>
</evidence>
<keyword evidence="14" id="KW-1185">Reference proteome</keyword>
<dbReference type="EMBL" id="BAABFT010000007">
    <property type="protein sequence ID" value="GAA4326814.1"/>
    <property type="molecule type" value="Genomic_DNA"/>
</dbReference>
<dbReference type="SUPFAM" id="SSF53706">
    <property type="entry name" value="Formate dehydrogenase/DMSO reductase, domains 1-3"/>
    <property type="match status" value="1"/>
</dbReference>
<evidence type="ECO:0000256" key="6">
    <source>
        <dbReference type="ARBA" id="ARBA00022723"/>
    </source>
</evidence>
<comment type="caution">
    <text evidence="13">The sequence shown here is derived from an EMBL/GenBank/DDBJ whole genome shotgun (WGS) entry which is preliminary data.</text>
</comment>
<dbReference type="InterPro" id="IPR009010">
    <property type="entry name" value="Asp_de-COase-like_dom_sf"/>
</dbReference>
<keyword evidence="4" id="KW-0004">4Fe-4S</keyword>
<dbReference type="InterPro" id="IPR037951">
    <property type="entry name" value="MopB_CT_YdeP"/>
</dbReference>
<dbReference type="Proteomes" id="UP001500582">
    <property type="component" value="Unassembled WGS sequence"/>
</dbReference>
<dbReference type="Pfam" id="PF00384">
    <property type="entry name" value="Molybdopterin"/>
    <property type="match status" value="1"/>
</dbReference>
<evidence type="ECO:0000256" key="1">
    <source>
        <dbReference type="ARBA" id="ARBA00001942"/>
    </source>
</evidence>
<evidence type="ECO:0000256" key="9">
    <source>
        <dbReference type="ARBA" id="ARBA00023014"/>
    </source>
</evidence>
<dbReference type="InterPro" id="IPR041953">
    <property type="entry name" value="YdeP_MopB"/>
</dbReference>
<keyword evidence="9" id="KW-0411">Iron-sulfur</keyword>
<dbReference type="SUPFAM" id="SSF50692">
    <property type="entry name" value="ADC-like"/>
    <property type="match status" value="1"/>
</dbReference>
<dbReference type="Gene3D" id="2.40.40.20">
    <property type="match status" value="1"/>
</dbReference>
<evidence type="ECO:0000256" key="2">
    <source>
        <dbReference type="ARBA" id="ARBA00001966"/>
    </source>
</evidence>
<proteinExistence type="inferred from homology"/>
<reference evidence="14" key="1">
    <citation type="journal article" date="2019" name="Int. J. Syst. Evol. Microbiol.">
        <title>The Global Catalogue of Microorganisms (GCM) 10K type strain sequencing project: providing services to taxonomists for standard genome sequencing and annotation.</title>
        <authorList>
            <consortium name="The Broad Institute Genomics Platform"/>
            <consortium name="The Broad Institute Genome Sequencing Center for Infectious Disease"/>
            <person name="Wu L."/>
            <person name="Ma J."/>
        </authorList>
    </citation>
    <scope>NUCLEOTIDE SEQUENCE [LARGE SCALE GENOMIC DNA]</scope>
    <source>
        <strain evidence="14">JCM 17705</strain>
    </source>
</reference>
<dbReference type="CDD" id="cd02787">
    <property type="entry name" value="MopB_CT_ydeP"/>
    <property type="match status" value="1"/>
</dbReference>
<dbReference type="Gene3D" id="3.40.50.740">
    <property type="match status" value="1"/>
</dbReference>
<evidence type="ECO:0000256" key="3">
    <source>
        <dbReference type="ARBA" id="ARBA00010312"/>
    </source>
</evidence>
<evidence type="ECO:0000259" key="11">
    <source>
        <dbReference type="Pfam" id="PF00384"/>
    </source>
</evidence>
<dbReference type="NCBIfam" id="TIGR01701">
    <property type="entry name" value="Fdhalpha-like"/>
    <property type="match status" value="1"/>
</dbReference>
<dbReference type="InterPro" id="IPR006657">
    <property type="entry name" value="MoPterin_dinucl-bd_dom"/>
</dbReference>
<dbReference type="PIRSF" id="PIRSF000144">
    <property type="entry name" value="CbbBc"/>
    <property type="match status" value="1"/>
</dbReference>
<accession>A0ABP8GML4</accession>
<sequence length="768" mass="85519">MEKKIPSEQNPVSPAKVKRSTPEDTAAGVEAVVVSFAHVLQEANIFRANLALLRLNQKGGFDCPSCAWPDPDDDRSAVAEYCESGAKAVAEEITTKSLKADFFTENSVYDLSLLDDFHIGKQGRIAQPMYLPEGGTHYRPVSWDDAFKKIGAKLNGLVDPDKAIFYTSGRTSNEAAFVYQLFAREFGTNNLPDCSNMCHESTSVALKKQCGLGKASIKLDDLYQAEVIIIIGQNPGTNAPRMLSALRKGKENGAKIVAINPMRETGLIGFSDPQKIKGILHIDTKIADLYLKPKTNSDQALLKAMAKMLWEEERKTPGTVFDHQFIEQHTTGYRELLADLEKQDLDDLLNYCCISKDEIQVLINLIKHKTKIVFCWAMGITQHKNAVNTIYDIVNILLLKGSIGKPGAGTCPVRGHSNVQGDRTVGIWDKPEPAMLDKLKDIYGFEPPRENGYDVVKAVKAMHGNDASVFFALGGNFLSATPDTNYSAEAMRRCDLTVHVSTKLNRSHLVHGKEALILPCLSRSDKDIHDGKEHFVSTEGTTGVVQSSRGVLKPVSEDLLSEVQIICRLAKATFGKKSKVDWDLFEQNYDAIRDDIGKVVKGFDNYNERIRVKGGFYLPNGPREQKFDTEVGKAYFMVTPLEKLVINEGELIMMSIRSHNQFNTTIYGLKDRYRGVDNQRRVVFMNEHDMKRQGLKTNDVVDIISNYNDVVRVAPKFVVIAYDIAEHCVATYYPETNVLIPVDHTADGSNQPASKSVIVTLKLTYNDH</sequence>
<protein>
    <submittedName>
        <fullName evidence="13">FdhF/YdeP family oxidoreductase</fullName>
    </submittedName>
</protein>
<dbReference type="PANTHER" id="PTHR43105">
    <property type="entry name" value="RESPIRATORY NITRATE REDUCTASE"/>
    <property type="match status" value="1"/>
</dbReference>
<evidence type="ECO:0000256" key="5">
    <source>
        <dbReference type="ARBA" id="ARBA00022505"/>
    </source>
</evidence>
<keyword evidence="5" id="KW-0500">Molybdenum</keyword>
<feature type="domain" description="Molybdopterin oxidoreductase" evidence="11">
    <location>
        <begin position="124"/>
        <end position="499"/>
    </location>
</feature>
<evidence type="ECO:0000256" key="4">
    <source>
        <dbReference type="ARBA" id="ARBA00022485"/>
    </source>
</evidence>
<dbReference type="InterPro" id="IPR050123">
    <property type="entry name" value="Prok_molybdopt-oxidoreductase"/>
</dbReference>
<evidence type="ECO:0000256" key="8">
    <source>
        <dbReference type="ARBA" id="ARBA00023004"/>
    </source>
</evidence>
<comment type="similarity">
    <text evidence="3">Belongs to the prokaryotic molybdopterin-containing oxidoreductase family.</text>
</comment>
<evidence type="ECO:0000313" key="14">
    <source>
        <dbReference type="Proteomes" id="UP001500582"/>
    </source>
</evidence>
<keyword evidence="6" id="KW-0479">Metal-binding</keyword>
<organism evidence="13 14">
    <name type="scientific">Mucilaginibacter gynuensis</name>
    <dbReference type="NCBI Taxonomy" id="1302236"/>
    <lineage>
        <taxon>Bacteria</taxon>
        <taxon>Pseudomonadati</taxon>
        <taxon>Bacteroidota</taxon>
        <taxon>Sphingobacteriia</taxon>
        <taxon>Sphingobacteriales</taxon>
        <taxon>Sphingobacteriaceae</taxon>
        <taxon>Mucilaginibacter</taxon>
    </lineage>
</organism>
<comment type="cofactor">
    <cofactor evidence="2">
        <name>[4Fe-4S] cluster</name>
        <dbReference type="ChEBI" id="CHEBI:49883"/>
    </cofactor>
</comment>
<dbReference type="InterPro" id="IPR006656">
    <property type="entry name" value="Mopterin_OxRdtase"/>
</dbReference>
<dbReference type="RefSeq" id="WP_345211916.1">
    <property type="nucleotide sequence ID" value="NZ_BAABFT010000007.1"/>
</dbReference>
<keyword evidence="7" id="KW-0560">Oxidoreductase</keyword>
<name>A0ABP8GML4_9SPHI</name>